<evidence type="ECO:0008006" key="4">
    <source>
        <dbReference type="Google" id="ProtNLM"/>
    </source>
</evidence>
<dbReference type="Proteomes" id="UP000053558">
    <property type="component" value="Unassembled WGS sequence"/>
</dbReference>
<evidence type="ECO:0000313" key="2">
    <source>
        <dbReference type="EMBL" id="EIW81207.1"/>
    </source>
</evidence>
<feature type="signal peptide" evidence="1">
    <location>
        <begin position="1"/>
        <end position="17"/>
    </location>
</feature>
<keyword evidence="1" id="KW-0732">Signal</keyword>
<evidence type="ECO:0000256" key="1">
    <source>
        <dbReference type="SAM" id="SignalP"/>
    </source>
</evidence>
<dbReference type="EMBL" id="JH711578">
    <property type="protein sequence ID" value="EIW81207.1"/>
    <property type="molecule type" value="Genomic_DNA"/>
</dbReference>
<sequence length="248" mass="27496">MRPAHLLLAACASPVLSLTIPLAAWEAVLDAYDHLRHPNPPAALAKPSEYEVGWADPRLNGGRFLDFTTPKAGEPLNVIISNESDPYILTEPGFRAYYKSIGFSEECLGLHIGHIHDADLGDGEGRKGEHILARQYYFPRWGTCWESIAGGNHFRAWKQNGTDADTGAWFLAVSKEENSSKNHMIVPDGYNIGRDLLVENAAGVTHWNGMWWQVDVEWREGLLAPGHKGVNHKIAQDGRVAILTVNRL</sequence>
<dbReference type="AlphaFoldDB" id="A0A5M3MQ77"/>
<dbReference type="KEGG" id="cput:CONPUDRAFT_82232"/>
<protein>
    <recommendedName>
        <fullName evidence="4">Secreted protein</fullName>
    </recommendedName>
</protein>
<name>A0A5M3MQ77_CONPW</name>
<reference evidence="3" key="1">
    <citation type="journal article" date="2012" name="Science">
        <title>The Paleozoic origin of enzymatic lignin decomposition reconstructed from 31 fungal genomes.</title>
        <authorList>
            <person name="Floudas D."/>
            <person name="Binder M."/>
            <person name="Riley R."/>
            <person name="Barry K."/>
            <person name="Blanchette R.A."/>
            <person name="Henrissat B."/>
            <person name="Martinez A.T."/>
            <person name="Otillar R."/>
            <person name="Spatafora J.W."/>
            <person name="Yadav J.S."/>
            <person name="Aerts A."/>
            <person name="Benoit I."/>
            <person name="Boyd A."/>
            <person name="Carlson A."/>
            <person name="Copeland A."/>
            <person name="Coutinho P.M."/>
            <person name="de Vries R.P."/>
            <person name="Ferreira P."/>
            <person name="Findley K."/>
            <person name="Foster B."/>
            <person name="Gaskell J."/>
            <person name="Glotzer D."/>
            <person name="Gorecki P."/>
            <person name="Heitman J."/>
            <person name="Hesse C."/>
            <person name="Hori C."/>
            <person name="Igarashi K."/>
            <person name="Jurgens J.A."/>
            <person name="Kallen N."/>
            <person name="Kersten P."/>
            <person name="Kohler A."/>
            <person name="Kuees U."/>
            <person name="Kumar T.K.A."/>
            <person name="Kuo A."/>
            <person name="LaButti K."/>
            <person name="Larrondo L.F."/>
            <person name="Lindquist E."/>
            <person name="Ling A."/>
            <person name="Lombard V."/>
            <person name="Lucas S."/>
            <person name="Lundell T."/>
            <person name="Martin R."/>
            <person name="McLaughlin D.J."/>
            <person name="Morgenstern I."/>
            <person name="Morin E."/>
            <person name="Murat C."/>
            <person name="Nagy L.G."/>
            <person name="Nolan M."/>
            <person name="Ohm R.A."/>
            <person name="Patyshakuliyeva A."/>
            <person name="Rokas A."/>
            <person name="Ruiz-Duenas F.J."/>
            <person name="Sabat G."/>
            <person name="Salamov A."/>
            <person name="Samejima M."/>
            <person name="Schmutz J."/>
            <person name="Slot J.C."/>
            <person name="St John F."/>
            <person name="Stenlid J."/>
            <person name="Sun H."/>
            <person name="Sun S."/>
            <person name="Syed K."/>
            <person name="Tsang A."/>
            <person name="Wiebenga A."/>
            <person name="Young D."/>
            <person name="Pisabarro A."/>
            <person name="Eastwood D.C."/>
            <person name="Martin F."/>
            <person name="Cullen D."/>
            <person name="Grigoriev I.V."/>
            <person name="Hibbett D.S."/>
        </authorList>
    </citation>
    <scope>NUCLEOTIDE SEQUENCE [LARGE SCALE GENOMIC DNA]</scope>
    <source>
        <strain evidence="3">RWD-64-598 SS2</strain>
    </source>
</reference>
<evidence type="ECO:0000313" key="3">
    <source>
        <dbReference type="Proteomes" id="UP000053558"/>
    </source>
</evidence>
<dbReference type="RefSeq" id="XP_007768613.1">
    <property type="nucleotide sequence ID" value="XM_007770423.1"/>
</dbReference>
<dbReference type="OMA" id="ARQYYFP"/>
<proteinExistence type="predicted"/>
<organism evidence="2 3">
    <name type="scientific">Coniophora puteana (strain RWD-64-598)</name>
    <name type="common">Brown rot fungus</name>
    <dbReference type="NCBI Taxonomy" id="741705"/>
    <lineage>
        <taxon>Eukaryota</taxon>
        <taxon>Fungi</taxon>
        <taxon>Dikarya</taxon>
        <taxon>Basidiomycota</taxon>
        <taxon>Agaricomycotina</taxon>
        <taxon>Agaricomycetes</taxon>
        <taxon>Agaricomycetidae</taxon>
        <taxon>Boletales</taxon>
        <taxon>Coniophorineae</taxon>
        <taxon>Coniophoraceae</taxon>
        <taxon>Coniophora</taxon>
    </lineage>
</organism>
<feature type="chain" id="PRO_5024455807" description="Secreted protein" evidence="1">
    <location>
        <begin position="18"/>
        <end position="248"/>
    </location>
</feature>
<accession>A0A5M3MQ77</accession>
<dbReference type="GeneID" id="19210384"/>
<gene>
    <name evidence="2" type="ORF">CONPUDRAFT_82232</name>
</gene>
<comment type="caution">
    <text evidence="2">The sequence shown here is derived from an EMBL/GenBank/DDBJ whole genome shotgun (WGS) entry which is preliminary data.</text>
</comment>
<dbReference type="OrthoDB" id="2310204at2759"/>
<keyword evidence="3" id="KW-1185">Reference proteome</keyword>